<name>A0ABW3TV31_9BACL</name>
<evidence type="ECO:0000313" key="5">
    <source>
        <dbReference type="EMBL" id="MFD1204575.1"/>
    </source>
</evidence>
<comment type="caution">
    <text evidence="5">The sequence shown here is derived from an EMBL/GenBank/DDBJ whole genome shotgun (WGS) entry which is preliminary data.</text>
</comment>
<dbReference type="Gene3D" id="1.10.10.10">
    <property type="entry name" value="Winged helix-like DNA-binding domain superfamily/Winged helix DNA-binding domain"/>
    <property type="match status" value="1"/>
</dbReference>
<keyword evidence="6" id="KW-1185">Reference proteome</keyword>
<protein>
    <submittedName>
        <fullName evidence="5">ArsR/SmtB family transcription factor</fullName>
    </submittedName>
</protein>
<dbReference type="SUPFAM" id="SSF46785">
    <property type="entry name" value="Winged helix' DNA-binding domain"/>
    <property type="match status" value="1"/>
</dbReference>
<dbReference type="SMART" id="SM00418">
    <property type="entry name" value="HTH_ARSR"/>
    <property type="match status" value="1"/>
</dbReference>
<evidence type="ECO:0000256" key="2">
    <source>
        <dbReference type="ARBA" id="ARBA00023125"/>
    </source>
</evidence>
<keyword evidence="2" id="KW-0238">DNA-binding</keyword>
<evidence type="ECO:0000256" key="3">
    <source>
        <dbReference type="ARBA" id="ARBA00023163"/>
    </source>
</evidence>
<dbReference type="Proteomes" id="UP001597231">
    <property type="component" value="Unassembled WGS sequence"/>
</dbReference>
<dbReference type="PANTHER" id="PTHR33154">
    <property type="entry name" value="TRANSCRIPTIONAL REGULATOR, ARSR FAMILY"/>
    <property type="match status" value="1"/>
</dbReference>
<sequence>MMDIYRAIADPTRRKILALLSRDEYTQSELVNRFTISQPALKKHLAILLDEDLISERREGKYRIYSLKEDNFTHHYEKLQEEMGVILDNKLAKLKSYLEGENDG</sequence>
<evidence type="ECO:0000313" key="6">
    <source>
        <dbReference type="Proteomes" id="UP001597231"/>
    </source>
</evidence>
<dbReference type="InterPro" id="IPR036388">
    <property type="entry name" value="WH-like_DNA-bd_sf"/>
</dbReference>
<dbReference type="PANTHER" id="PTHR33154:SF33">
    <property type="entry name" value="TRANSCRIPTIONAL REPRESSOR SDPR"/>
    <property type="match status" value="1"/>
</dbReference>
<dbReference type="PROSITE" id="PS50987">
    <property type="entry name" value="HTH_ARSR_2"/>
    <property type="match status" value="1"/>
</dbReference>
<feature type="domain" description="HTH arsR-type" evidence="4">
    <location>
        <begin position="1"/>
        <end position="90"/>
    </location>
</feature>
<dbReference type="NCBIfam" id="NF033788">
    <property type="entry name" value="HTH_metalloreg"/>
    <property type="match status" value="1"/>
</dbReference>
<proteinExistence type="predicted"/>
<organism evidence="5 6">
    <name type="scientific">Sporosarcina contaminans</name>
    <dbReference type="NCBI Taxonomy" id="633403"/>
    <lineage>
        <taxon>Bacteria</taxon>
        <taxon>Bacillati</taxon>
        <taxon>Bacillota</taxon>
        <taxon>Bacilli</taxon>
        <taxon>Bacillales</taxon>
        <taxon>Caryophanaceae</taxon>
        <taxon>Sporosarcina</taxon>
    </lineage>
</organism>
<evidence type="ECO:0000259" key="4">
    <source>
        <dbReference type="PROSITE" id="PS50987"/>
    </source>
</evidence>
<keyword evidence="3" id="KW-0804">Transcription</keyword>
<dbReference type="PRINTS" id="PR00778">
    <property type="entry name" value="HTHARSR"/>
</dbReference>
<dbReference type="InterPro" id="IPR011991">
    <property type="entry name" value="ArsR-like_HTH"/>
</dbReference>
<dbReference type="EMBL" id="JBHTLT010000027">
    <property type="protein sequence ID" value="MFD1204575.1"/>
    <property type="molecule type" value="Genomic_DNA"/>
</dbReference>
<dbReference type="InterPro" id="IPR051081">
    <property type="entry name" value="HTH_MetalResp_TranReg"/>
</dbReference>
<keyword evidence="1" id="KW-0805">Transcription regulation</keyword>
<dbReference type="RefSeq" id="WP_381479999.1">
    <property type="nucleotide sequence ID" value="NZ_JBHTLT010000027.1"/>
</dbReference>
<reference evidence="6" key="1">
    <citation type="journal article" date="2019" name="Int. J. Syst. Evol. Microbiol.">
        <title>The Global Catalogue of Microorganisms (GCM) 10K type strain sequencing project: providing services to taxonomists for standard genome sequencing and annotation.</title>
        <authorList>
            <consortium name="The Broad Institute Genomics Platform"/>
            <consortium name="The Broad Institute Genome Sequencing Center for Infectious Disease"/>
            <person name="Wu L."/>
            <person name="Ma J."/>
        </authorList>
    </citation>
    <scope>NUCLEOTIDE SEQUENCE [LARGE SCALE GENOMIC DNA]</scope>
    <source>
        <strain evidence="6">CCUG 53915</strain>
    </source>
</reference>
<dbReference type="Pfam" id="PF01022">
    <property type="entry name" value="HTH_5"/>
    <property type="match status" value="1"/>
</dbReference>
<dbReference type="InterPro" id="IPR036390">
    <property type="entry name" value="WH_DNA-bd_sf"/>
</dbReference>
<dbReference type="CDD" id="cd00090">
    <property type="entry name" value="HTH_ARSR"/>
    <property type="match status" value="1"/>
</dbReference>
<gene>
    <name evidence="5" type="ORF">ACFQ38_05550</name>
</gene>
<evidence type="ECO:0000256" key="1">
    <source>
        <dbReference type="ARBA" id="ARBA00023015"/>
    </source>
</evidence>
<dbReference type="InterPro" id="IPR001845">
    <property type="entry name" value="HTH_ArsR_DNA-bd_dom"/>
</dbReference>
<accession>A0ABW3TV31</accession>